<dbReference type="InterPro" id="IPR013767">
    <property type="entry name" value="PAS_fold"/>
</dbReference>
<dbReference type="EC" id="2.7.7.65" evidence="1"/>
<evidence type="ECO:0000313" key="8">
    <source>
        <dbReference type="Proteomes" id="UP001564408"/>
    </source>
</evidence>
<evidence type="ECO:0000256" key="1">
    <source>
        <dbReference type="ARBA" id="ARBA00012528"/>
    </source>
</evidence>
<accession>A0ABV4BLJ5</accession>
<dbReference type="Pfam" id="PF00990">
    <property type="entry name" value="GGDEF"/>
    <property type="match status" value="1"/>
</dbReference>
<dbReference type="PROSITE" id="PS50112">
    <property type="entry name" value="PAS"/>
    <property type="match status" value="1"/>
</dbReference>
<organism evidence="7 8">
    <name type="scientific">Thioalkalicoccus limnaeus</name>
    <dbReference type="NCBI Taxonomy" id="120681"/>
    <lineage>
        <taxon>Bacteria</taxon>
        <taxon>Pseudomonadati</taxon>
        <taxon>Pseudomonadota</taxon>
        <taxon>Gammaproteobacteria</taxon>
        <taxon>Chromatiales</taxon>
        <taxon>Chromatiaceae</taxon>
        <taxon>Thioalkalicoccus</taxon>
    </lineage>
</organism>
<comment type="caution">
    <text evidence="7">The sequence shown here is derived from an EMBL/GenBank/DDBJ whole genome shotgun (WGS) entry which is preliminary data.</text>
</comment>
<evidence type="ECO:0000259" key="6">
    <source>
        <dbReference type="PROSITE" id="PS50887"/>
    </source>
</evidence>
<dbReference type="CDD" id="cd01949">
    <property type="entry name" value="GGDEF"/>
    <property type="match status" value="1"/>
</dbReference>
<evidence type="ECO:0000256" key="3">
    <source>
        <dbReference type="SAM" id="Coils"/>
    </source>
</evidence>
<keyword evidence="8" id="KW-1185">Reference proteome</keyword>
<comment type="catalytic activity">
    <reaction evidence="2">
        <text>2 GTP = 3',3'-c-di-GMP + 2 diphosphate</text>
        <dbReference type="Rhea" id="RHEA:24898"/>
        <dbReference type="ChEBI" id="CHEBI:33019"/>
        <dbReference type="ChEBI" id="CHEBI:37565"/>
        <dbReference type="ChEBI" id="CHEBI:58805"/>
        <dbReference type="EC" id="2.7.7.65"/>
    </reaction>
</comment>
<evidence type="ECO:0000259" key="4">
    <source>
        <dbReference type="PROSITE" id="PS50112"/>
    </source>
</evidence>
<evidence type="ECO:0000313" key="7">
    <source>
        <dbReference type="EMBL" id="MEY6434127.1"/>
    </source>
</evidence>
<dbReference type="Gene3D" id="3.30.450.20">
    <property type="entry name" value="PAS domain"/>
    <property type="match status" value="2"/>
</dbReference>
<dbReference type="InterPro" id="IPR000014">
    <property type="entry name" value="PAS"/>
</dbReference>
<dbReference type="InterPro" id="IPR050469">
    <property type="entry name" value="Diguanylate_Cyclase"/>
</dbReference>
<protein>
    <recommendedName>
        <fullName evidence="1">diguanylate cyclase</fullName>
        <ecNumber evidence="1">2.7.7.65</ecNumber>
    </recommendedName>
</protein>
<dbReference type="PANTHER" id="PTHR45138">
    <property type="entry name" value="REGULATORY COMPONENTS OF SENSORY TRANSDUCTION SYSTEM"/>
    <property type="match status" value="1"/>
</dbReference>
<keyword evidence="7" id="KW-0808">Transferase</keyword>
<dbReference type="SMART" id="SM00091">
    <property type="entry name" value="PAS"/>
    <property type="match status" value="2"/>
</dbReference>
<dbReference type="EMBL" id="JBDKXB010000043">
    <property type="protein sequence ID" value="MEY6434127.1"/>
    <property type="molecule type" value="Genomic_DNA"/>
</dbReference>
<dbReference type="NCBIfam" id="TIGR00254">
    <property type="entry name" value="GGDEF"/>
    <property type="match status" value="1"/>
</dbReference>
<feature type="domain" description="PAS" evidence="4">
    <location>
        <begin position="36"/>
        <end position="106"/>
    </location>
</feature>
<dbReference type="InterPro" id="IPR035965">
    <property type="entry name" value="PAS-like_dom_sf"/>
</dbReference>
<dbReference type="InterPro" id="IPR043128">
    <property type="entry name" value="Rev_trsase/Diguanyl_cyclase"/>
</dbReference>
<dbReference type="CDD" id="cd00130">
    <property type="entry name" value="PAS"/>
    <property type="match status" value="1"/>
</dbReference>
<evidence type="ECO:0000259" key="5">
    <source>
        <dbReference type="PROSITE" id="PS50113"/>
    </source>
</evidence>
<gene>
    <name evidence="7" type="ORF">ABC977_17125</name>
</gene>
<dbReference type="PROSITE" id="PS50887">
    <property type="entry name" value="GGDEF"/>
    <property type="match status" value="1"/>
</dbReference>
<keyword evidence="3" id="KW-0175">Coiled coil</keyword>
<dbReference type="Pfam" id="PF00989">
    <property type="entry name" value="PAS"/>
    <property type="match status" value="1"/>
</dbReference>
<evidence type="ECO:0000256" key="2">
    <source>
        <dbReference type="ARBA" id="ARBA00034247"/>
    </source>
</evidence>
<dbReference type="GO" id="GO:0052621">
    <property type="term" value="F:diguanylate cyclase activity"/>
    <property type="evidence" value="ECO:0007669"/>
    <property type="project" value="UniProtKB-EC"/>
</dbReference>
<dbReference type="InterPro" id="IPR000160">
    <property type="entry name" value="GGDEF_dom"/>
</dbReference>
<dbReference type="SMART" id="SM00267">
    <property type="entry name" value="GGDEF"/>
    <property type="match status" value="1"/>
</dbReference>
<feature type="coiled-coil region" evidence="3">
    <location>
        <begin position="286"/>
        <end position="320"/>
    </location>
</feature>
<proteinExistence type="predicted"/>
<keyword evidence="7" id="KW-0548">Nucleotidyltransferase</keyword>
<name>A0ABV4BLJ5_9GAMM</name>
<dbReference type="Proteomes" id="UP001564408">
    <property type="component" value="Unassembled WGS sequence"/>
</dbReference>
<feature type="domain" description="GGDEF" evidence="6">
    <location>
        <begin position="348"/>
        <end position="477"/>
    </location>
</feature>
<dbReference type="SUPFAM" id="SSF55073">
    <property type="entry name" value="Nucleotide cyclase"/>
    <property type="match status" value="1"/>
</dbReference>
<reference evidence="7 8" key="1">
    <citation type="submission" date="2024-05" db="EMBL/GenBank/DDBJ databases">
        <title>Genome Sequence and Characterization of the New Strain Purple Sulfur Bacterium of Genus Thioalkalicoccus.</title>
        <authorList>
            <person name="Bryantseva I.A."/>
            <person name="Kyndt J.A."/>
            <person name="Imhoff J.F."/>
        </authorList>
    </citation>
    <scope>NUCLEOTIDE SEQUENCE [LARGE SCALE GENOMIC DNA]</scope>
    <source>
        <strain evidence="7 8">Um2</strain>
    </source>
</reference>
<feature type="domain" description="PAC" evidence="5">
    <location>
        <begin position="115"/>
        <end position="167"/>
    </location>
</feature>
<dbReference type="RefSeq" id="WP_369668509.1">
    <property type="nucleotide sequence ID" value="NZ_JBDKXB010000043.1"/>
</dbReference>
<dbReference type="Gene3D" id="3.30.70.270">
    <property type="match status" value="1"/>
</dbReference>
<dbReference type="NCBIfam" id="TIGR00229">
    <property type="entry name" value="sensory_box"/>
    <property type="match status" value="2"/>
</dbReference>
<sequence>MAPFTAMLAALRALIARRWRPRGPLLGRTAARRRISEAQYRLLADNAADVIWTMSLDGEITYVSPSVERLRGFTPAEAMQQPLEEILTPASQAITRDYFARLAQLRQAGQPLERARNELEYRCRDGSTIWCDVHVLPVYRADGTPLELLGVSRDITALKRAEREALQGEQRIRKMHQQLPVGIAVAGLQEDQRIFYRNTMFDRTFGWTSQEIPTHDAWFARAYPDAAYRRAVVARWSAAIAAATDGQIAPQEFRVTCRDGQCKDVSIAGTVLDDRLVCSFVDISERKRFEAALMQAREAAETANRALRQANAELQRLAVTDHLTGVWNRARFEDAMGAEVARATRYATPVSLLLVDIDHFKLINDTHGHLVDDRTLIELTHRLRDQVREVDVLARWGGEEFVVLMPHCGVRQAQQAAEKLRALVLDRSFPGVGSVTVSIGVADFQPPETSHAWIKRADDALYAAKVGGRNRVCVAGGEGR</sequence>
<dbReference type="InterPro" id="IPR000700">
    <property type="entry name" value="PAS-assoc_C"/>
</dbReference>
<dbReference type="InterPro" id="IPR029787">
    <property type="entry name" value="Nucleotide_cyclase"/>
</dbReference>
<dbReference type="SUPFAM" id="SSF55785">
    <property type="entry name" value="PYP-like sensor domain (PAS domain)"/>
    <property type="match status" value="2"/>
</dbReference>
<dbReference type="PANTHER" id="PTHR45138:SF9">
    <property type="entry name" value="DIGUANYLATE CYCLASE DGCM-RELATED"/>
    <property type="match status" value="1"/>
</dbReference>
<dbReference type="PROSITE" id="PS50113">
    <property type="entry name" value="PAC"/>
    <property type="match status" value="1"/>
</dbReference>
<dbReference type="SMART" id="SM00086">
    <property type="entry name" value="PAC"/>
    <property type="match status" value="2"/>
</dbReference>
<dbReference type="InterPro" id="IPR001610">
    <property type="entry name" value="PAC"/>
</dbReference>